<dbReference type="PROSITE" id="PS00793">
    <property type="entry name" value="DHPS_2"/>
    <property type="match status" value="1"/>
</dbReference>
<feature type="region of interest" description="Disordered" evidence="11">
    <location>
        <begin position="261"/>
        <end position="327"/>
    </location>
</feature>
<dbReference type="Gene3D" id="3.20.20.20">
    <property type="entry name" value="Dihydropteroate synthase-like"/>
    <property type="match status" value="1"/>
</dbReference>
<evidence type="ECO:0000256" key="10">
    <source>
        <dbReference type="RuleBase" id="RU361205"/>
    </source>
</evidence>
<evidence type="ECO:0000256" key="11">
    <source>
        <dbReference type="SAM" id="MobiDB-lite"/>
    </source>
</evidence>
<dbReference type="PROSITE" id="PS00792">
    <property type="entry name" value="DHPS_1"/>
    <property type="match status" value="1"/>
</dbReference>
<feature type="domain" description="Pterin-binding" evidence="12">
    <location>
        <begin position="96"/>
        <end position="327"/>
    </location>
</feature>
<dbReference type="InterPro" id="IPR011005">
    <property type="entry name" value="Dihydropteroate_synth-like_sf"/>
</dbReference>
<dbReference type="EC" id="2.5.1.15" evidence="5 10"/>
<comment type="cofactor">
    <cofactor evidence="2 10">
        <name>Mg(2+)</name>
        <dbReference type="ChEBI" id="CHEBI:18420"/>
    </cofactor>
</comment>
<dbReference type="Proteomes" id="UP001321486">
    <property type="component" value="Chromosome"/>
</dbReference>
<evidence type="ECO:0000256" key="2">
    <source>
        <dbReference type="ARBA" id="ARBA00001946"/>
    </source>
</evidence>
<evidence type="ECO:0000313" key="13">
    <source>
        <dbReference type="EMBL" id="BDZ48818.1"/>
    </source>
</evidence>
<dbReference type="InterPro" id="IPR006390">
    <property type="entry name" value="DHP_synth_dom"/>
</dbReference>
<evidence type="ECO:0000256" key="1">
    <source>
        <dbReference type="ARBA" id="ARBA00000012"/>
    </source>
</evidence>
<dbReference type="Pfam" id="PF00809">
    <property type="entry name" value="Pterin_bind"/>
    <property type="match status" value="1"/>
</dbReference>
<keyword evidence="8 10" id="KW-0460">Magnesium</keyword>
<evidence type="ECO:0000256" key="6">
    <source>
        <dbReference type="ARBA" id="ARBA00022679"/>
    </source>
</evidence>
<sequence length="327" mass="34314">MRPRPSVEGAEQQLVPSQTEAPGRRLIAGGVFDKPLAAGTSVETASRSDPTVARHDPAPPVGELDDVATRAIAVVRQAGPGPEGTEPATPFVPARTLVMGILNVTLDSFSDGGRYAQFDDAIAHARLLASDGADIIDVGGESTRPGAPRVDVHEEQRRVIPVIRELVDLGLRVSVDTMNAATAYAAREAGADVINDVSGGLADHNMAQVVADTDATYIAMHWRGHSDVMTQRATYGDAVAEVKAELFRRVAELVVQECTPTASSSIRDSDSRSLPTTTGSSSGTSTNWPSSGCRFSSPPRASASWADSCPKRRACASAIPPPPSSRP</sequence>
<gene>
    <name evidence="13" type="ORF">GCM10025867_10590</name>
</gene>
<evidence type="ECO:0000256" key="9">
    <source>
        <dbReference type="ARBA" id="ARBA00022909"/>
    </source>
</evidence>
<evidence type="ECO:0000256" key="5">
    <source>
        <dbReference type="ARBA" id="ARBA00012458"/>
    </source>
</evidence>
<reference evidence="14" key="1">
    <citation type="journal article" date="2019" name="Int. J. Syst. Evol. Microbiol.">
        <title>The Global Catalogue of Microorganisms (GCM) 10K type strain sequencing project: providing services to taxonomists for standard genome sequencing and annotation.</title>
        <authorList>
            <consortium name="The Broad Institute Genomics Platform"/>
            <consortium name="The Broad Institute Genome Sequencing Center for Infectious Disease"/>
            <person name="Wu L."/>
            <person name="Ma J."/>
        </authorList>
    </citation>
    <scope>NUCLEOTIDE SEQUENCE [LARGE SCALE GENOMIC DNA]</scope>
    <source>
        <strain evidence="14">NBRC 108728</strain>
    </source>
</reference>
<dbReference type="PANTHER" id="PTHR20941:SF1">
    <property type="entry name" value="FOLIC ACID SYNTHESIS PROTEIN FOL1"/>
    <property type="match status" value="1"/>
</dbReference>
<dbReference type="PANTHER" id="PTHR20941">
    <property type="entry name" value="FOLATE SYNTHESIS PROTEINS"/>
    <property type="match status" value="1"/>
</dbReference>
<dbReference type="SUPFAM" id="SSF51717">
    <property type="entry name" value="Dihydropteroate synthetase-like"/>
    <property type="match status" value="1"/>
</dbReference>
<comment type="pathway">
    <text evidence="3 10">Cofactor biosynthesis; tetrahydrofolate biosynthesis; 7,8-dihydrofolate from 2-amino-4-hydroxy-6-hydroxymethyl-7,8-dihydropteridine diphosphate and 4-aminobenzoate: step 1/2.</text>
</comment>
<keyword evidence="7 10" id="KW-0479">Metal-binding</keyword>
<dbReference type="PROSITE" id="PS50972">
    <property type="entry name" value="PTERIN_BINDING"/>
    <property type="match status" value="1"/>
</dbReference>
<dbReference type="EMBL" id="AP027732">
    <property type="protein sequence ID" value="BDZ48818.1"/>
    <property type="molecule type" value="Genomic_DNA"/>
</dbReference>
<comment type="similarity">
    <text evidence="4 10">Belongs to the DHPS family.</text>
</comment>
<evidence type="ECO:0000313" key="14">
    <source>
        <dbReference type="Proteomes" id="UP001321486"/>
    </source>
</evidence>
<comment type="function">
    <text evidence="10">Catalyzes the condensation of para-aminobenzoate (pABA) with 6-hydroxymethyl-7,8-dihydropterin diphosphate (DHPt-PP) to form 7,8-dihydropteroate (H2Pte), the immediate precursor of folate derivatives.</text>
</comment>
<dbReference type="NCBIfam" id="TIGR01496">
    <property type="entry name" value="DHPS"/>
    <property type="match status" value="1"/>
</dbReference>
<keyword evidence="9 10" id="KW-0289">Folate biosynthesis</keyword>
<keyword evidence="6 10" id="KW-0808">Transferase</keyword>
<protein>
    <recommendedName>
        <fullName evidence="5 10">Dihydropteroate synthase</fullName>
        <shortName evidence="10">DHPS</shortName>
        <ecNumber evidence="5 10">2.5.1.15</ecNumber>
    </recommendedName>
    <alternativeName>
        <fullName evidence="10">Dihydropteroate pyrophosphorylase</fullName>
    </alternativeName>
</protein>
<evidence type="ECO:0000259" key="12">
    <source>
        <dbReference type="PROSITE" id="PS50972"/>
    </source>
</evidence>
<comment type="catalytic activity">
    <reaction evidence="1">
        <text>(7,8-dihydropterin-6-yl)methyl diphosphate + 4-aminobenzoate = 7,8-dihydropteroate + diphosphate</text>
        <dbReference type="Rhea" id="RHEA:19949"/>
        <dbReference type="ChEBI" id="CHEBI:17836"/>
        <dbReference type="ChEBI" id="CHEBI:17839"/>
        <dbReference type="ChEBI" id="CHEBI:33019"/>
        <dbReference type="ChEBI" id="CHEBI:72950"/>
        <dbReference type="EC" id="2.5.1.15"/>
    </reaction>
</comment>
<evidence type="ECO:0000256" key="7">
    <source>
        <dbReference type="ARBA" id="ARBA00022723"/>
    </source>
</evidence>
<keyword evidence="14" id="KW-1185">Reference proteome</keyword>
<organism evidence="13 14">
    <name type="scientific">Frondihabitans sucicola</name>
    <dbReference type="NCBI Taxonomy" id="1268041"/>
    <lineage>
        <taxon>Bacteria</taxon>
        <taxon>Bacillati</taxon>
        <taxon>Actinomycetota</taxon>
        <taxon>Actinomycetes</taxon>
        <taxon>Micrococcales</taxon>
        <taxon>Microbacteriaceae</taxon>
        <taxon>Frondihabitans</taxon>
    </lineage>
</organism>
<feature type="region of interest" description="Disordered" evidence="11">
    <location>
        <begin position="38"/>
        <end position="62"/>
    </location>
</feature>
<proteinExistence type="inferred from homology"/>
<dbReference type="InterPro" id="IPR045031">
    <property type="entry name" value="DHP_synth-like"/>
</dbReference>
<feature type="region of interest" description="Disordered" evidence="11">
    <location>
        <begin position="1"/>
        <end position="23"/>
    </location>
</feature>
<dbReference type="InterPro" id="IPR000489">
    <property type="entry name" value="Pterin-binding_dom"/>
</dbReference>
<feature type="compositionally biased region" description="Low complexity" evidence="11">
    <location>
        <begin position="272"/>
        <end position="292"/>
    </location>
</feature>
<evidence type="ECO:0000256" key="4">
    <source>
        <dbReference type="ARBA" id="ARBA00009503"/>
    </source>
</evidence>
<accession>A0ABN6XZJ9</accession>
<name>A0ABN6XZJ9_9MICO</name>
<evidence type="ECO:0000256" key="8">
    <source>
        <dbReference type="ARBA" id="ARBA00022842"/>
    </source>
</evidence>
<evidence type="ECO:0000256" key="3">
    <source>
        <dbReference type="ARBA" id="ARBA00004763"/>
    </source>
</evidence>